<evidence type="ECO:0000256" key="9">
    <source>
        <dbReference type="ARBA" id="ARBA00023157"/>
    </source>
</evidence>
<dbReference type="Gene3D" id="2.10.25.10">
    <property type="entry name" value="Laminin"/>
    <property type="match status" value="5"/>
</dbReference>
<dbReference type="InterPro" id="IPR035976">
    <property type="entry name" value="Sushi/SCR/CCP_sf"/>
</dbReference>
<feature type="domain" description="EGF-like" evidence="15">
    <location>
        <begin position="61"/>
        <end position="103"/>
    </location>
</feature>
<keyword evidence="14" id="KW-0812">Transmembrane</keyword>
<dbReference type="EMBL" id="OV696698">
    <property type="protein sequence ID" value="CAH1242671.1"/>
    <property type="molecule type" value="Genomic_DNA"/>
</dbReference>
<evidence type="ECO:0000256" key="13">
    <source>
        <dbReference type="SAM" id="MobiDB-lite"/>
    </source>
</evidence>
<dbReference type="SMART" id="SM00032">
    <property type="entry name" value="CCP"/>
    <property type="match status" value="1"/>
</dbReference>
<protein>
    <submittedName>
        <fullName evidence="17">FBN3 protein</fullName>
    </submittedName>
</protein>
<dbReference type="PROSITE" id="PS50026">
    <property type="entry name" value="EGF_3"/>
    <property type="match status" value="4"/>
</dbReference>
<dbReference type="PROSITE" id="PS00010">
    <property type="entry name" value="ASX_HYDROXYL"/>
    <property type="match status" value="2"/>
</dbReference>
<evidence type="ECO:0000259" key="16">
    <source>
        <dbReference type="PROSITE" id="PS50923"/>
    </source>
</evidence>
<dbReference type="PANTHER" id="PTHR24039">
    <property type="entry name" value="FIBRILLIN-RELATED"/>
    <property type="match status" value="1"/>
</dbReference>
<dbReference type="Pfam" id="PF14670">
    <property type="entry name" value="FXa_inhibition"/>
    <property type="match status" value="1"/>
</dbReference>
<evidence type="ECO:0000256" key="12">
    <source>
        <dbReference type="PROSITE-ProRule" id="PRU00302"/>
    </source>
</evidence>
<evidence type="ECO:0000256" key="7">
    <source>
        <dbReference type="ARBA" id="ARBA00022837"/>
    </source>
</evidence>
<evidence type="ECO:0000256" key="8">
    <source>
        <dbReference type="ARBA" id="ARBA00022889"/>
    </source>
</evidence>
<dbReference type="Proteomes" id="UP000838412">
    <property type="component" value="Chromosome 13"/>
</dbReference>
<name>A0A8K0E5F0_BRALA</name>
<dbReference type="GO" id="GO:0005509">
    <property type="term" value="F:calcium ion binding"/>
    <property type="evidence" value="ECO:0007669"/>
    <property type="project" value="InterPro"/>
</dbReference>
<keyword evidence="6" id="KW-0677">Repeat</keyword>
<comment type="caution">
    <text evidence="11">Lacks conserved residue(s) required for the propagation of feature annotation.</text>
</comment>
<evidence type="ECO:0000313" key="18">
    <source>
        <dbReference type="Proteomes" id="UP000838412"/>
    </source>
</evidence>
<dbReference type="InterPro" id="IPR026823">
    <property type="entry name" value="cEGF"/>
</dbReference>
<feature type="domain" description="Sushi" evidence="16">
    <location>
        <begin position="5"/>
        <end position="61"/>
    </location>
</feature>
<dbReference type="SMART" id="SM00181">
    <property type="entry name" value="EGF"/>
    <property type="match status" value="5"/>
</dbReference>
<dbReference type="InterPro" id="IPR018097">
    <property type="entry name" value="EGF_Ca-bd_CS"/>
</dbReference>
<feature type="transmembrane region" description="Helical" evidence="14">
    <location>
        <begin position="380"/>
        <end position="403"/>
    </location>
</feature>
<dbReference type="Pfam" id="PF00084">
    <property type="entry name" value="Sushi"/>
    <property type="match status" value="1"/>
</dbReference>
<evidence type="ECO:0000256" key="10">
    <source>
        <dbReference type="ARBA" id="ARBA00023180"/>
    </source>
</evidence>
<keyword evidence="3 11" id="KW-0245">EGF-like domain</keyword>
<dbReference type="CDD" id="cd00054">
    <property type="entry name" value="EGF_CA"/>
    <property type="match status" value="1"/>
</dbReference>
<dbReference type="FunFam" id="2.10.25.10:FF:000240">
    <property type="entry name" value="Vitamin K-dependent protein S"/>
    <property type="match status" value="1"/>
</dbReference>
<evidence type="ECO:0000256" key="11">
    <source>
        <dbReference type="PROSITE-ProRule" id="PRU00076"/>
    </source>
</evidence>
<dbReference type="InterPro" id="IPR009030">
    <property type="entry name" value="Growth_fac_rcpt_cys_sf"/>
</dbReference>
<dbReference type="PROSITE" id="PS01187">
    <property type="entry name" value="EGF_CA"/>
    <property type="match status" value="1"/>
</dbReference>
<keyword evidence="18" id="KW-1185">Reference proteome</keyword>
<organism evidence="17 18">
    <name type="scientific">Branchiostoma lanceolatum</name>
    <name type="common">Common lancelet</name>
    <name type="synonym">Amphioxus lanceolatum</name>
    <dbReference type="NCBI Taxonomy" id="7740"/>
    <lineage>
        <taxon>Eukaryota</taxon>
        <taxon>Metazoa</taxon>
        <taxon>Chordata</taxon>
        <taxon>Cephalochordata</taxon>
        <taxon>Leptocardii</taxon>
        <taxon>Amphioxiformes</taxon>
        <taxon>Branchiostomatidae</taxon>
        <taxon>Branchiostoma</taxon>
    </lineage>
</organism>
<accession>A0A8K0E5F0</accession>
<evidence type="ECO:0000256" key="6">
    <source>
        <dbReference type="ARBA" id="ARBA00022737"/>
    </source>
</evidence>
<dbReference type="InterPro" id="IPR000152">
    <property type="entry name" value="EGF-type_Asp/Asn_hydroxyl_site"/>
</dbReference>
<keyword evidence="2" id="KW-0964">Secreted</keyword>
<feature type="region of interest" description="Disordered" evidence="13">
    <location>
        <begin position="349"/>
        <end position="368"/>
    </location>
</feature>
<dbReference type="PANTHER" id="PTHR24039:SF58">
    <property type="entry name" value="EGF-LIKE DOMAIN-CONTAINING PROTEIN"/>
    <property type="match status" value="1"/>
</dbReference>
<dbReference type="PROSITE" id="PS50923">
    <property type="entry name" value="SUSHI"/>
    <property type="match status" value="1"/>
</dbReference>
<keyword evidence="8" id="KW-0130">Cell adhesion</keyword>
<dbReference type="FunFam" id="2.10.70.10:FF:000064">
    <property type="entry name" value="Fibulin 7"/>
    <property type="match status" value="1"/>
</dbReference>
<keyword evidence="4 12" id="KW-0768">Sushi</keyword>
<keyword evidence="9 12" id="KW-1015">Disulfide bond</keyword>
<dbReference type="PROSITE" id="PS01186">
    <property type="entry name" value="EGF_2"/>
    <property type="match status" value="2"/>
</dbReference>
<dbReference type="Gene3D" id="2.10.70.10">
    <property type="entry name" value="Complement Module, domain 1"/>
    <property type="match status" value="1"/>
</dbReference>
<gene>
    <name evidence="17" type="primary">FBN3</name>
    <name evidence="17" type="ORF">BLAG_LOCUS5942</name>
</gene>
<feature type="region of interest" description="Disordered" evidence="13">
    <location>
        <begin position="410"/>
        <end position="434"/>
    </location>
</feature>
<evidence type="ECO:0000256" key="14">
    <source>
        <dbReference type="SAM" id="Phobius"/>
    </source>
</evidence>
<dbReference type="CDD" id="cd00033">
    <property type="entry name" value="CCP"/>
    <property type="match status" value="1"/>
</dbReference>
<sequence length="499" mass="51052">MDMRVTCPTLAAPENGAVTGGNSYQDVVQFTCNHGYQLIGDSSRTCQADGTWTGADPACRDINECTPNGGRGPCGHTCRNTVGSFICSCNDGYTLNSDGWTCDDINDCTNNGGRGPCEHYCHNTVGSFLCSCNTGYALNSDGRTCDDIDDCSPNPCVTQASCTDVLSPGTGATCTCGTGYVGDGRKGGTGCTAPGMGATCTCGTGYVGDGLKRGTGCTDIDGCSVSPCVALASCADVPAPGTGATCSCPAGYDGNGRTDGTGCTDNDGCSPSPCVTQAHCTDVPAPGVGATCNCTDGYVGDGRKHGSGCTDIDGCSPNPCHPQARCTDIPAPGIGARCVFTEGFNHNKGNGSQGGTGSISDKHNQGDSANRTRIPTAATIGIGVVAALLFIGLVAAVAVIVVLKRKDGNARASNAVEDTTDDRDPGTRKGPTFDNRVYDEVSEGNNANRLHAISTGNCDSVYEYPDVRRNGDVEEGAYQSLDPNARIESEYQKLGNRAV</sequence>
<dbReference type="InterPro" id="IPR000742">
    <property type="entry name" value="EGF"/>
</dbReference>
<dbReference type="GO" id="GO:0005576">
    <property type="term" value="C:extracellular region"/>
    <property type="evidence" value="ECO:0007669"/>
    <property type="project" value="UniProtKB-SubCell"/>
</dbReference>
<reference evidence="17" key="1">
    <citation type="submission" date="2022-01" db="EMBL/GenBank/DDBJ databases">
        <authorList>
            <person name="Braso-Vives M."/>
        </authorList>
    </citation>
    <scope>NUCLEOTIDE SEQUENCE</scope>
</reference>
<evidence type="ECO:0000256" key="4">
    <source>
        <dbReference type="ARBA" id="ARBA00022659"/>
    </source>
</evidence>
<dbReference type="Pfam" id="PF12662">
    <property type="entry name" value="cEGF"/>
    <property type="match status" value="1"/>
</dbReference>
<comment type="subcellular location">
    <subcellularLocation>
        <location evidence="1">Secreted</location>
    </subcellularLocation>
</comment>
<keyword evidence="14" id="KW-0472">Membrane</keyword>
<keyword evidence="14" id="KW-1133">Transmembrane helix</keyword>
<dbReference type="GO" id="GO:0007155">
    <property type="term" value="P:cell adhesion"/>
    <property type="evidence" value="ECO:0007669"/>
    <property type="project" value="UniProtKB-KW"/>
</dbReference>
<evidence type="ECO:0000256" key="3">
    <source>
        <dbReference type="ARBA" id="ARBA00022536"/>
    </source>
</evidence>
<dbReference type="InterPro" id="IPR000436">
    <property type="entry name" value="Sushi_SCR_CCP_dom"/>
</dbReference>
<dbReference type="FunFam" id="2.10.25.10:FF:000059">
    <property type="entry name" value="Mannan-binding lectin serine protease 1"/>
    <property type="match status" value="1"/>
</dbReference>
<dbReference type="SUPFAM" id="SSF57184">
    <property type="entry name" value="Growth factor receptor domain"/>
    <property type="match status" value="1"/>
</dbReference>
<keyword evidence="10" id="KW-0325">Glycoprotein</keyword>
<dbReference type="SUPFAM" id="SSF57535">
    <property type="entry name" value="Complement control module/SCR domain"/>
    <property type="match status" value="1"/>
</dbReference>
<dbReference type="OrthoDB" id="4062651at2759"/>
<evidence type="ECO:0000259" key="15">
    <source>
        <dbReference type="PROSITE" id="PS50026"/>
    </source>
</evidence>
<evidence type="ECO:0000313" key="17">
    <source>
        <dbReference type="EMBL" id="CAH1242671.1"/>
    </source>
</evidence>
<evidence type="ECO:0000256" key="5">
    <source>
        <dbReference type="ARBA" id="ARBA00022729"/>
    </source>
</evidence>
<dbReference type="SMART" id="SM00179">
    <property type="entry name" value="EGF_CA"/>
    <property type="match status" value="5"/>
</dbReference>
<feature type="domain" description="EGF-like" evidence="15">
    <location>
        <begin position="147"/>
        <end position="183"/>
    </location>
</feature>
<feature type="domain" description="EGF-like" evidence="15">
    <location>
        <begin position="265"/>
        <end position="301"/>
    </location>
</feature>
<evidence type="ECO:0000256" key="1">
    <source>
        <dbReference type="ARBA" id="ARBA00004613"/>
    </source>
</evidence>
<feature type="domain" description="EGF-like" evidence="15">
    <location>
        <begin position="219"/>
        <end position="258"/>
    </location>
</feature>
<dbReference type="AlphaFoldDB" id="A0A8K0E5F0"/>
<evidence type="ECO:0000256" key="2">
    <source>
        <dbReference type="ARBA" id="ARBA00022525"/>
    </source>
</evidence>
<dbReference type="InterPro" id="IPR001881">
    <property type="entry name" value="EGF-like_Ca-bd_dom"/>
</dbReference>
<keyword evidence="5" id="KW-0732">Signal</keyword>
<keyword evidence="7" id="KW-0106">Calcium</keyword>
<feature type="disulfide bond" evidence="12">
    <location>
        <begin position="32"/>
        <end position="59"/>
    </location>
</feature>
<proteinExistence type="predicted"/>